<accession>A0A7J8ZXE8</accession>
<feature type="region of interest" description="Disordered" evidence="1">
    <location>
        <begin position="1"/>
        <end position="32"/>
    </location>
</feature>
<comment type="caution">
    <text evidence="2">The sequence shown here is derived from an EMBL/GenBank/DDBJ whole genome shotgun (WGS) entry which is preliminary data.</text>
</comment>
<name>A0A7J8ZXE8_9ROSI</name>
<keyword evidence="3" id="KW-1185">Reference proteome</keyword>
<reference evidence="2 3" key="1">
    <citation type="journal article" date="2019" name="Genome Biol. Evol.">
        <title>Insights into the evolution of the New World diploid cottons (Gossypium, subgenus Houzingenia) based on genome sequencing.</title>
        <authorList>
            <person name="Grover C.E."/>
            <person name="Arick M.A. 2nd"/>
            <person name="Thrash A."/>
            <person name="Conover J.L."/>
            <person name="Sanders W.S."/>
            <person name="Peterson D.G."/>
            <person name="Frelichowski J.E."/>
            <person name="Scheffler J.A."/>
            <person name="Scheffler B.E."/>
            <person name="Wendel J.F."/>
        </authorList>
    </citation>
    <scope>NUCLEOTIDE SEQUENCE [LARGE SCALE GENOMIC DNA]</scope>
    <source>
        <strain evidence="2">4</strain>
        <tissue evidence="2">Leaf</tissue>
    </source>
</reference>
<proteinExistence type="predicted"/>
<feature type="non-terminal residue" evidence="2">
    <location>
        <position position="1"/>
    </location>
</feature>
<organism evidence="2 3">
    <name type="scientific">Gossypium laxum</name>
    <dbReference type="NCBI Taxonomy" id="34288"/>
    <lineage>
        <taxon>Eukaryota</taxon>
        <taxon>Viridiplantae</taxon>
        <taxon>Streptophyta</taxon>
        <taxon>Embryophyta</taxon>
        <taxon>Tracheophyta</taxon>
        <taxon>Spermatophyta</taxon>
        <taxon>Magnoliopsida</taxon>
        <taxon>eudicotyledons</taxon>
        <taxon>Gunneridae</taxon>
        <taxon>Pentapetalae</taxon>
        <taxon>rosids</taxon>
        <taxon>malvids</taxon>
        <taxon>Malvales</taxon>
        <taxon>Malvaceae</taxon>
        <taxon>Malvoideae</taxon>
        <taxon>Gossypium</taxon>
    </lineage>
</organism>
<sequence>HFKQASFAKPQDSAARADSGSQASNTPQLGSKTVFRGLNSSLKLLISNCSFFIL</sequence>
<evidence type="ECO:0000313" key="3">
    <source>
        <dbReference type="Proteomes" id="UP000593574"/>
    </source>
</evidence>
<dbReference type="AlphaFoldDB" id="A0A7J8ZXE8"/>
<feature type="compositionally biased region" description="Polar residues" evidence="1">
    <location>
        <begin position="19"/>
        <end position="31"/>
    </location>
</feature>
<dbReference type="Proteomes" id="UP000593574">
    <property type="component" value="Unassembled WGS sequence"/>
</dbReference>
<protein>
    <submittedName>
        <fullName evidence="2">Uncharacterized protein</fullName>
    </submittedName>
</protein>
<evidence type="ECO:0000256" key="1">
    <source>
        <dbReference type="SAM" id="MobiDB-lite"/>
    </source>
</evidence>
<gene>
    <name evidence="2" type="ORF">Golax_015133</name>
</gene>
<evidence type="ECO:0000313" key="2">
    <source>
        <dbReference type="EMBL" id="MBA0716292.1"/>
    </source>
</evidence>
<dbReference type="EMBL" id="JABEZV010000007">
    <property type="protein sequence ID" value="MBA0716292.1"/>
    <property type="molecule type" value="Genomic_DNA"/>
</dbReference>